<dbReference type="PANTHER" id="PTHR31182:SF23">
    <property type="entry name" value="SPLICING FACTOR 3A SUBUNIT"/>
    <property type="match status" value="1"/>
</dbReference>
<evidence type="ECO:0000259" key="1">
    <source>
        <dbReference type="PROSITE" id="PS51840"/>
    </source>
</evidence>
<sequence length="742" mass="84110">MVVKMMRWPPWPPVSSRKFEVKIAIQKLQGLNMVQFDAENDDVSKKRTVVVELKSKGQKSIALGPLRRSVRRNFTKEGSFFGDGLFEWNEEFKTVRNFSGNKEGLFHPREVAFYVFSSLNQEPRNGVLVGTAILNLAEYASTANDKELEINVPLMVPGRTSDGTPLLFISLRLMELGTDQEPLRAIPRFNQTVSSPSSEDDLSSQKDEFSGLKAGLIKVRIFRGTKKACHEEEGSEGKSSVRREVAEYNYAFDTYSLDDDAEAEVEESNGNSNSWLSFNYETVAYANFNGGSLYSSTIIDSKDEGWIYYNNHKPDLAPFCFGHSTATVYEQSLRQSPKHRILPWRKRKLNFRTPKPKVKREPLLKKNYGEDGGDDIDFDRRQLSSSDESTFGWNKSEEGSTISGSSFSEFGDDHFAVGSWEQKELISRDGLMKLQAQVFFGSIDQRSERAAGESACTALVAVIANWLQSNQYEVPTKSEFDSLIRDGSLAWRNLCEKEDYRQQFPDRHFDLETVLQAKVRPLSVVAEKSFIGFFHPEGLDFNFLHGAMTFDCIWEEISHNSSNWSNNGDPLVYIVSWNDHFFVLKVKQDAYYIIDTLGERLYEGCNQAYVLKFDKDTSILRLPAETKALAEKTAMENWQPSKSKGKNSAEVNLQLTPKKAGGQNEVGNSEKDEEIMCKGKESCKEYIKSFLAAIPIRELQADIKKGLMASTPIHHRLQIEFHYTQLTESAVEYSSKDAAPPI</sequence>
<proteinExistence type="predicted"/>
<accession>A0ABQ9L4R7</accession>
<dbReference type="EMBL" id="JARPOI010000014">
    <property type="protein sequence ID" value="KAJ9159699.1"/>
    <property type="molecule type" value="Genomic_DNA"/>
</dbReference>
<reference evidence="2" key="1">
    <citation type="journal article" date="2023" name="Plant Biotechnol. J.">
        <title>Chromosome-level wild Hevea brasiliensis genome provides new tools for genomic-assisted breeding and valuable loci to elevate rubber yield.</title>
        <authorList>
            <person name="Cheng H."/>
            <person name="Song X."/>
            <person name="Hu Y."/>
            <person name="Wu T."/>
            <person name="Yang Q."/>
            <person name="An Z."/>
            <person name="Feng S."/>
            <person name="Deng Z."/>
            <person name="Wu W."/>
            <person name="Zeng X."/>
            <person name="Tu M."/>
            <person name="Wang X."/>
            <person name="Huang H."/>
        </authorList>
    </citation>
    <scope>NUCLEOTIDE SEQUENCE</scope>
    <source>
        <strain evidence="2">MT/VB/25A 57/8</strain>
    </source>
</reference>
<dbReference type="Proteomes" id="UP001174677">
    <property type="component" value="Chromosome 14"/>
</dbReference>
<organism evidence="2 3">
    <name type="scientific">Hevea brasiliensis</name>
    <name type="common">Para rubber tree</name>
    <name type="synonym">Siphonia brasiliensis</name>
    <dbReference type="NCBI Taxonomy" id="3981"/>
    <lineage>
        <taxon>Eukaryota</taxon>
        <taxon>Viridiplantae</taxon>
        <taxon>Streptophyta</taxon>
        <taxon>Embryophyta</taxon>
        <taxon>Tracheophyta</taxon>
        <taxon>Spermatophyta</taxon>
        <taxon>Magnoliopsida</taxon>
        <taxon>eudicotyledons</taxon>
        <taxon>Gunneridae</taxon>
        <taxon>Pentapetalae</taxon>
        <taxon>rosids</taxon>
        <taxon>fabids</taxon>
        <taxon>Malpighiales</taxon>
        <taxon>Euphorbiaceae</taxon>
        <taxon>Crotonoideae</taxon>
        <taxon>Micrandreae</taxon>
        <taxon>Hevea</taxon>
    </lineage>
</organism>
<evidence type="ECO:0000313" key="3">
    <source>
        <dbReference type="Proteomes" id="UP001174677"/>
    </source>
</evidence>
<name>A0ABQ9L4R7_HEVBR</name>
<dbReference type="InterPro" id="IPR019448">
    <property type="entry name" value="NT-C2"/>
</dbReference>
<evidence type="ECO:0000313" key="2">
    <source>
        <dbReference type="EMBL" id="KAJ9159699.1"/>
    </source>
</evidence>
<protein>
    <recommendedName>
        <fullName evidence="1">C2 NT-type domain-containing protein</fullName>
    </recommendedName>
</protein>
<feature type="domain" description="C2 NT-type" evidence="1">
    <location>
        <begin position="9"/>
        <end position="175"/>
    </location>
</feature>
<dbReference type="PROSITE" id="PS51840">
    <property type="entry name" value="C2_NT"/>
    <property type="match status" value="1"/>
</dbReference>
<gene>
    <name evidence="2" type="ORF">P3X46_025180</name>
</gene>
<comment type="caution">
    <text evidence="2">The sequence shown here is derived from an EMBL/GenBank/DDBJ whole genome shotgun (WGS) entry which is preliminary data.</text>
</comment>
<keyword evidence="3" id="KW-1185">Reference proteome</keyword>
<dbReference type="PANTHER" id="PTHR31182">
    <property type="entry name" value="C2 NT-TYPE DOMAIN-CONTAINING PROTEIN"/>
    <property type="match status" value="1"/>
</dbReference>